<evidence type="ECO:0000313" key="5">
    <source>
        <dbReference type="Proteomes" id="UP001434419"/>
    </source>
</evidence>
<sequence>MINNNFRNNDLDQLDKLLAYGLVISLQAFGWLLITTLILDILCVAFNVPPATNGGYVIGVGVWNLTFLHLAQSIYPEPTCLSGKTLLKFCDRIAGIIKKVKD</sequence>
<evidence type="ECO:0000313" key="2">
    <source>
        <dbReference type="EMBL" id="MES5148443.1"/>
    </source>
</evidence>
<proteinExistence type="predicted"/>
<gene>
    <name evidence="2" type="ORF">ABVC42_00515</name>
    <name evidence="3" type="ORF">CEE75_12465</name>
</gene>
<keyword evidence="5" id="KW-1185">Reference proteome</keyword>
<feature type="transmembrane region" description="Helical" evidence="1">
    <location>
        <begin position="20"/>
        <end position="48"/>
    </location>
</feature>
<dbReference type="EMBL" id="JBETVU010000007">
    <property type="protein sequence ID" value="MES5148443.1"/>
    <property type="molecule type" value="Genomic_DNA"/>
</dbReference>
<evidence type="ECO:0000313" key="3">
    <source>
        <dbReference type="EMBL" id="TDN28750.1"/>
    </source>
</evidence>
<keyword evidence="1" id="KW-0812">Transmembrane</keyword>
<dbReference type="Proteomes" id="UP000295195">
    <property type="component" value="Unassembled WGS sequence"/>
</dbReference>
<keyword evidence="1" id="KW-1133">Transmembrane helix</keyword>
<dbReference type="RefSeq" id="WP_060462705.1">
    <property type="nucleotide sequence ID" value="NZ_CP083390.1"/>
</dbReference>
<evidence type="ECO:0000256" key="1">
    <source>
        <dbReference type="SAM" id="Phobius"/>
    </source>
</evidence>
<evidence type="ECO:0000313" key="4">
    <source>
        <dbReference type="Proteomes" id="UP000295195"/>
    </source>
</evidence>
<comment type="caution">
    <text evidence="3">The sequence shown here is derived from an EMBL/GenBank/DDBJ whole genome shotgun (WGS) entry which is preliminary data.</text>
</comment>
<keyword evidence="1" id="KW-0472">Membrane</keyword>
<protein>
    <submittedName>
        <fullName evidence="3">Uncharacterized protein</fullName>
    </submittedName>
</protein>
<organism evidence="3 4">
    <name type="scientific">Lactobacillus crispatus</name>
    <dbReference type="NCBI Taxonomy" id="47770"/>
    <lineage>
        <taxon>Bacteria</taxon>
        <taxon>Bacillati</taxon>
        <taxon>Bacillota</taxon>
        <taxon>Bacilli</taxon>
        <taxon>Lactobacillales</taxon>
        <taxon>Lactobacillaceae</taxon>
        <taxon>Lactobacillus</taxon>
    </lineage>
</organism>
<dbReference type="EMBL" id="NKLP01000264">
    <property type="protein sequence ID" value="TDN28750.1"/>
    <property type="molecule type" value="Genomic_DNA"/>
</dbReference>
<name>A0A4R6CQA8_9LACO</name>
<dbReference type="Proteomes" id="UP001434419">
    <property type="component" value="Unassembled WGS sequence"/>
</dbReference>
<reference evidence="3 4" key="1">
    <citation type="submission" date="2017-06" db="EMBL/GenBank/DDBJ databases">
        <authorList>
            <person name="Swanenburg J."/>
            <person name="Kort R."/>
        </authorList>
    </citation>
    <scope>NUCLEOTIDE SEQUENCE [LARGE SCALE GENOMIC DNA]</scope>
    <source>
        <strain evidence="3 4">RL05</strain>
    </source>
</reference>
<reference evidence="2" key="2">
    <citation type="submission" date="2024-06" db="EMBL/GenBank/DDBJ databases">
        <title>Vaginal Lactobacillus fatty acid response mechanisms reveal a metabolite-targeted strategy for bacterial vaginosis treatment.</title>
        <authorList>
            <person name="Zhu M."/>
            <person name="Blainey P.C."/>
            <person name="Bloom S.M."/>
            <person name="Kwon D.S."/>
        </authorList>
    </citation>
    <scope>NUCLEOTIDE SEQUENCE</scope>
    <source>
        <strain evidence="2">194_F1_1</strain>
    </source>
</reference>
<dbReference type="AlphaFoldDB" id="A0A4R6CQA8"/>
<feature type="transmembrane region" description="Helical" evidence="1">
    <location>
        <begin position="55"/>
        <end position="75"/>
    </location>
</feature>
<accession>A0A4R6CQA8</accession>